<evidence type="ECO:0000313" key="2">
    <source>
        <dbReference type="Proteomes" id="UP000246073"/>
    </source>
</evidence>
<dbReference type="Proteomes" id="UP000246073">
    <property type="component" value="Unassembled WGS sequence"/>
</dbReference>
<organism evidence="1 2">
    <name type="scientific">Ochrobactrum soli</name>
    <dbReference type="NCBI Taxonomy" id="2448455"/>
    <lineage>
        <taxon>Bacteria</taxon>
        <taxon>Pseudomonadati</taxon>
        <taxon>Pseudomonadota</taxon>
        <taxon>Alphaproteobacteria</taxon>
        <taxon>Hyphomicrobiales</taxon>
        <taxon>Brucellaceae</taxon>
        <taxon>Brucella/Ochrobactrum group</taxon>
        <taxon>Ochrobactrum</taxon>
    </lineage>
</organism>
<dbReference type="AlphaFoldDB" id="A0A2P9HKW7"/>
<sequence>MQDGVMHLTAAQFSALFEGLDWKRVHAPSETRTPIKAG</sequence>
<proteinExistence type="predicted"/>
<accession>A0A2P9HKW7</accession>
<gene>
    <name evidence="1" type="ORF">OHAE_651</name>
</gene>
<evidence type="ECO:0000313" key="1">
    <source>
        <dbReference type="EMBL" id="SPL64784.1"/>
    </source>
</evidence>
<dbReference type="EMBL" id="OOFM01000005">
    <property type="protein sequence ID" value="SPL64784.1"/>
    <property type="molecule type" value="Genomic_DNA"/>
</dbReference>
<protein>
    <submittedName>
        <fullName evidence="1">Mobile element protein</fullName>
    </submittedName>
</protein>
<reference evidence="2" key="1">
    <citation type="submission" date="2017-12" db="EMBL/GenBank/DDBJ databases">
        <authorList>
            <person name="Diaz M."/>
        </authorList>
    </citation>
    <scope>NUCLEOTIDE SEQUENCE [LARGE SCALE GENOMIC DNA]</scope>
    <source>
        <strain evidence="2">FI11154</strain>
    </source>
</reference>
<name>A0A2P9HKW7_9HYPH</name>